<reference evidence="1" key="1">
    <citation type="journal article" date="2023" name="Plant J.">
        <title>Genome sequences and population genomics provide insights into the demographic history, inbreeding, and mutation load of two 'living fossil' tree species of Dipteronia.</title>
        <authorList>
            <person name="Feng Y."/>
            <person name="Comes H.P."/>
            <person name="Chen J."/>
            <person name="Zhu S."/>
            <person name="Lu R."/>
            <person name="Zhang X."/>
            <person name="Li P."/>
            <person name="Qiu J."/>
            <person name="Olsen K.M."/>
            <person name="Qiu Y."/>
        </authorList>
    </citation>
    <scope>NUCLEOTIDE SEQUENCE</scope>
    <source>
        <strain evidence="1">KIB01</strain>
    </source>
</reference>
<organism evidence="1 2">
    <name type="scientific">Dipteronia dyeriana</name>
    <dbReference type="NCBI Taxonomy" id="168575"/>
    <lineage>
        <taxon>Eukaryota</taxon>
        <taxon>Viridiplantae</taxon>
        <taxon>Streptophyta</taxon>
        <taxon>Embryophyta</taxon>
        <taxon>Tracheophyta</taxon>
        <taxon>Spermatophyta</taxon>
        <taxon>Magnoliopsida</taxon>
        <taxon>eudicotyledons</taxon>
        <taxon>Gunneridae</taxon>
        <taxon>Pentapetalae</taxon>
        <taxon>rosids</taxon>
        <taxon>malvids</taxon>
        <taxon>Sapindales</taxon>
        <taxon>Sapindaceae</taxon>
        <taxon>Hippocastanoideae</taxon>
        <taxon>Acereae</taxon>
        <taxon>Dipteronia</taxon>
    </lineage>
</organism>
<dbReference type="PANTHER" id="PTHR33710:SF62">
    <property type="entry name" value="DUF4283 DOMAIN PROTEIN"/>
    <property type="match status" value="1"/>
</dbReference>
<keyword evidence="2" id="KW-1185">Reference proteome</keyword>
<proteinExistence type="predicted"/>
<comment type="caution">
    <text evidence="1">The sequence shown here is derived from an EMBL/GenBank/DDBJ whole genome shotgun (WGS) entry which is preliminary data.</text>
</comment>
<protein>
    <recommendedName>
        <fullName evidence="3">Endonuclease/exonuclease/phosphatase domain-containing protein</fullName>
    </recommendedName>
</protein>
<dbReference type="AlphaFoldDB" id="A0AAE0CS90"/>
<dbReference type="SUPFAM" id="SSF56219">
    <property type="entry name" value="DNase I-like"/>
    <property type="match status" value="1"/>
</dbReference>
<accession>A0AAE0CS90</accession>
<dbReference type="Proteomes" id="UP001280121">
    <property type="component" value="Unassembled WGS sequence"/>
</dbReference>
<gene>
    <name evidence="1" type="ORF">Ddye_000085</name>
</gene>
<evidence type="ECO:0000313" key="1">
    <source>
        <dbReference type="EMBL" id="KAK2661511.1"/>
    </source>
</evidence>
<dbReference type="InterPro" id="IPR036691">
    <property type="entry name" value="Endo/exonu/phosph_ase_sf"/>
</dbReference>
<dbReference type="PANTHER" id="PTHR33710">
    <property type="entry name" value="BNAC02G09200D PROTEIN"/>
    <property type="match status" value="1"/>
</dbReference>
<sequence length="152" mass="17670">MADFREAIEDSQIEDIGFRGPNFTLSNKKKGNSLVIERLDKGVCNKKWRILFPNFDIRHLEFLGSDHRPLLLGFSEALNRGHGGDSGHKRRFYFEECWADDEECQEIVSSVWEDSVQRGNLSKVLDNIRKCGNLLNTWNMKKCETHRKDIVI</sequence>
<name>A0AAE0CS90_9ROSI</name>
<evidence type="ECO:0000313" key="2">
    <source>
        <dbReference type="Proteomes" id="UP001280121"/>
    </source>
</evidence>
<dbReference type="EMBL" id="JANJYI010000001">
    <property type="protein sequence ID" value="KAK2661511.1"/>
    <property type="molecule type" value="Genomic_DNA"/>
</dbReference>
<evidence type="ECO:0008006" key="3">
    <source>
        <dbReference type="Google" id="ProtNLM"/>
    </source>
</evidence>